<name>X0XBN2_9ZZZZ</name>
<dbReference type="EMBL" id="BARS01042811">
    <property type="protein sequence ID" value="GAG32842.1"/>
    <property type="molecule type" value="Genomic_DNA"/>
</dbReference>
<proteinExistence type="predicted"/>
<evidence type="ECO:0000313" key="1">
    <source>
        <dbReference type="EMBL" id="GAG32842.1"/>
    </source>
</evidence>
<accession>X0XBN2</accession>
<dbReference type="AlphaFoldDB" id="X0XBN2"/>
<gene>
    <name evidence="1" type="ORF">S01H1_64906</name>
</gene>
<comment type="caution">
    <text evidence="1">The sequence shown here is derived from an EMBL/GenBank/DDBJ whole genome shotgun (WGS) entry which is preliminary data.</text>
</comment>
<protein>
    <submittedName>
        <fullName evidence="1">Uncharacterized protein</fullName>
    </submittedName>
</protein>
<sequence>MKRWKPGKCPRCGGTMFLEVDRHMWYRDKDSYYEVCLQCSYSNDLGILVETKTWSAQRDKEPALSR</sequence>
<organism evidence="1">
    <name type="scientific">marine sediment metagenome</name>
    <dbReference type="NCBI Taxonomy" id="412755"/>
    <lineage>
        <taxon>unclassified sequences</taxon>
        <taxon>metagenomes</taxon>
        <taxon>ecological metagenomes</taxon>
    </lineage>
</organism>
<reference evidence="1" key="1">
    <citation type="journal article" date="2014" name="Front. Microbiol.">
        <title>High frequency of phylogenetically diverse reductive dehalogenase-homologous genes in deep subseafloor sedimentary metagenomes.</title>
        <authorList>
            <person name="Kawai M."/>
            <person name="Futagami T."/>
            <person name="Toyoda A."/>
            <person name="Takaki Y."/>
            <person name="Nishi S."/>
            <person name="Hori S."/>
            <person name="Arai W."/>
            <person name="Tsubouchi T."/>
            <person name="Morono Y."/>
            <person name="Uchiyama I."/>
            <person name="Ito T."/>
            <person name="Fujiyama A."/>
            <person name="Inagaki F."/>
            <person name="Takami H."/>
        </authorList>
    </citation>
    <scope>NUCLEOTIDE SEQUENCE</scope>
    <source>
        <strain evidence="1">Expedition CK06-06</strain>
    </source>
</reference>